<organism evidence="6 7">
    <name type="scientific">Orrella daihaiensis</name>
    <dbReference type="NCBI Taxonomy" id="2782176"/>
    <lineage>
        <taxon>Bacteria</taxon>
        <taxon>Pseudomonadati</taxon>
        <taxon>Pseudomonadota</taxon>
        <taxon>Betaproteobacteria</taxon>
        <taxon>Burkholderiales</taxon>
        <taxon>Alcaligenaceae</taxon>
        <taxon>Orrella</taxon>
    </lineage>
</organism>
<keyword evidence="7" id="KW-1185">Reference proteome</keyword>
<evidence type="ECO:0000256" key="5">
    <source>
        <dbReference type="HAMAP-Rule" id="MF_00113"/>
    </source>
</evidence>
<evidence type="ECO:0000313" key="7">
    <source>
        <dbReference type="Proteomes" id="UP000831607"/>
    </source>
</evidence>
<evidence type="ECO:0000256" key="3">
    <source>
        <dbReference type="ARBA" id="ARBA00022691"/>
    </source>
</evidence>
<dbReference type="Pfam" id="PF02547">
    <property type="entry name" value="Queuosine_synth"/>
    <property type="match status" value="1"/>
</dbReference>
<dbReference type="EMBL" id="CP063982">
    <property type="protein sequence ID" value="UOD51557.1"/>
    <property type="molecule type" value="Genomic_DNA"/>
</dbReference>
<evidence type="ECO:0000256" key="1">
    <source>
        <dbReference type="ARBA" id="ARBA00022490"/>
    </source>
</evidence>
<reference evidence="6 7" key="1">
    <citation type="submission" date="2020-11" db="EMBL/GenBank/DDBJ databases">
        <title>Algicoccus daihaiensis sp.nov., isolated from Daihai Lake in Inner Mongolia.</title>
        <authorList>
            <person name="Kai J."/>
        </authorList>
    </citation>
    <scope>NUCLEOTIDE SEQUENCE [LARGE SCALE GENOMIC DNA]</scope>
    <source>
        <strain evidence="7">f23</strain>
    </source>
</reference>
<keyword evidence="3 5" id="KW-0949">S-adenosyl-L-methionine</keyword>
<dbReference type="RefSeq" id="WP_243479988.1">
    <property type="nucleotide sequence ID" value="NZ_CP063982.1"/>
</dbReference>
<dbReference type="GO" id="GO:0051075">
    <property type="term" value="F:S-adenosylmethionine:tRNA ribosyltransferase-isomerase activity"/>
    <property type="evidence" value="ECO:0007669"/>
    <property type="project" value="UniProtKB-EC"/>
</dbReference>
<dbReference type="Gene3D" id="3.40.1780.10">
    <property type="entry name" value="QueA-like"/>
    <property type="match status" value="1"/>
</dbReference>
<dbReference type="Gene3D" id="2.40.10.240">
    <property type="entry name" value="QueA-like"/>
    <property type="match status" value="1"/>
</dbReference>
<dbReference type="InterPro" id="IPR042119">
    <property type="entry name" value="QueA_dom2"/>
</dbReference>
<gene>
    <name evidence="5 6" type="primary">queA</name>
    <name evidence="6" type="ORF">DHf2319_04195</name>
</gene>
<dbReference type="NCBIfam" id="TIGR00113">
    <property type="entry name" value="queA"/>
    <property type="match status" value="1"/>
</dbReference>
<evidence type="ECO:0000256" key="2">
    <source>
        <dbReference type="ARBA" id="ARBA00022679"/>
    </source>
</evidence>
<dbReference type="SUPFAM" id="SSF111337">
    <property type="entry name" value="QueA-like"/>
    <property type="match status" value="1"/>
</dbReference>
<comment type="subunit">
    <text evidence="5">Monomer.</text>
</comment>
<evidence type="ECO:0000313" key="6">
    <source>
        <dbReference type="EMBL" id="UOD51557.1"/>
    </source>
</evidence>
<keyword evidence="4 5" id="KW-0671">Queuosine biosynthesis</keyword>
<dbReference type="PANTHER" id="PTHR30307:SF0">
    <property type="entry name" value="S-ADENOSYLMETHIONINE:TRNA RIBOSYLTRANSFERASE-ISOMERASE"/>
    <property type="match status" value="1"/>
</dbReference>
<dbReference type="NCBIfam" id="NF001140">
    <property type="entry name" value="PRK00147.1"/>
    <property type="match status" value="1"/>
</dbReference>
<comment type="pathway">
    <text evidence="5">tRNA modification; tRNA-queuosine biosynthesis.</text>
</comment>
<dbReference type="EC" id="2.4.99.17" evidence="5"/>
<comment type="similarity">
    <text evidence="5">Belongs to the QueA family.</text>
</comment>
<comment type="function">
    <text evidence="5">Transfers and isomerizes the ribose moiety from AdoMet to the 7-aminomethyl group of 7-deazaguanine (preQ1-tRNA) to give epoxyqueuosine (oQ-tRNA).</text>
</comment>
<sequence length="353" mass="39524">MASENQIEYSLKDFDYHLPTDLIAQHPAERRTDSRLLHVDETGQWHDRQFNQLLDLLKPNDILVFNDTLVIKARLLGTKDTGGKVEVLVERILDSHRVLAHVRASKTPKTGSKLTLADNLEARVLGRHHDLFELEFDQEVLGALDQYGHVPLPPYIEHADQPEDEQRYQTVYARHPGAVAAPTAGLHFDEAMLDELGKRGIGKAFVTLHVGAGTFQPVRDNDLSTHQMHSEWYTIPAQTVSAIEAAKTAGGRVIAVGTTSVRALESACKANGGQLRAHQDDTQLFIKPGYQWQIVDAMITNFHLPQSTLLMLVSAFIGLQTMKRAYEHAVDQRYRFFSYGDAMFLDKGLPNAV</sequence>
<proteinExistence type="inferred from homology"/>
<dbReference type="InterPro" id="IPR036100">
    <property type="entry name" value="QueA_sf"/>
</dbReference>
<keyword evidence="2 5" id="KW-0808">Transferase</keyword>
<dbReference type="PANTHER" id="PTHR30307">
    <property type="entry name" value="S-ADENOSYLMETHIONINE:TRNA RIBOSYLTRANSFERASE-ISOMERASE"/>
    <property type="match status" value="1"/>
</dbReference>
<dbReference type="HAMAP" id="MF_00113">
    <property type="entry name" value="QueA"/>
    <property type="match status" value="1"/>
</dbReference>
<dbReference type="InterPro" id="IPR003699">
    <property type="entry name" value="QueA"/>
</dbReference>
<comment type="catalytic activity">
    <reaction evidence="5">
        <text>7-aminomethyl-7-carbaguanosine(34) in tRNA + S-adenosyl-L-methionine = epoxyqueuosine(34) in tRNA + adenine + L-methionine + 2 H(+)</text>
        <dbReference type="Rhea" id="RHEA:32155"/>
        <dbReference type="Rhea" id="RHEA-COMP:10342"/>
        <dbReference type="Rhea" id="RHEA-COMP:18582"/>
        <dbReference type="ChEBI" id="CHEBI:15378"/>
        <dbReference type="ChEBI" id="CHEBI:16708"/>
        <dbReference type="ChEBI" id="CHEBI:57844"/>
        <dbReference type="ChEBI" id="CHEBI:59789"/>
        <dbReference type="ChEBI" id="CHEBI:82833"/>
        <dbReference type="ChEBI" id="CHEBI:194443"/>
        <dbReference type="EC" id="2.4.99.17"/>
    </reaction>
</comment>
<name>A0ABY4AMP8_9BURK</name>
<accession>A0ABY4AMP8</accession>
<keyword evidence="6" id="KW-0328">Glycosyltransferase</keyword>
<dbReference type="Proteomes" id="UP000831607">
    <property type="component" value="Chromosome"/>
</dbReference>
<dbReference type="InterPro" id="IPR042118">
    <property type="entry name" value="QueA_dom1"/>
</dbReference>
<comment type="subcellular location">
    <subcellularLocation>
        <location evidence="5">Cytoplasm</location>
    </subcellularLocation>
</comment>
<evidence type="ECO:0000256" key="4">
    <source>
        <dbReference type="ARBA" id="ARBA00022785"/>
    </source>
</evidence>
<keyword evidence="1 5" id="KW-0963">Cytoplasm</keyword>
<protein>
    <recommendedName>
        <fullName evidence="5">S-adenosylmethionine:tRNA ribosyltransferase-isomerase</fullName>
        <ecNumber evidence="5">2.4.99.17</ecNumber>
    </recommendedName>
    <alternativeName>
        <fullName evidence="5">Queuosine biosynthesis protein QueA</fullName>
    </alternativeName>
</protein>